<evidence type="ECO:0000313" key="2">
    <source>
        <dbReference type="Proteomes" id="UP000229897"/>
    </source>
</evidence>
<reference evidence="1" key="1">
    <citation type="submission" date="2017-10" db="EMBL/GenBank/DDBJ databases">
        <title>Massilia psychrophilum sp. nov., a novel purple-pigmented bacterium isolated from Tianshan glacier, Xinjiang Municipality, China.</title>
        <authorList>
            <person name="Wang H."/>
        </authorList>
    </citation>
    <scope>NUCLEOTIDE SEQUENCE [LARGE SCALE GENOMIC DNA]</scope>
    <source>
        <strain evidence="1">B2</strain>
    </source>
</reference>
<dbReference type="OrthoDB" id="330810at2"/>
<proteinExistence type="predicted"/>
<dbReference type="InterPro" id="IPR009241">
    <property type="entry name" value="HigB-like"/>
</dbReference>
<protein>
    <recommendedName>
        <fullName evidence="3">Addiction module toxin RelE</fullName>
    </recommendedName>
</protein>
<dbReference type="EMBL" id="CP024608">
    <property type="protein sequence ID" value="ATQ75567.1"/>
    <property type="molecule type" value="Genomic_DNA"/>
</dbReference>
<keyword evidence="2" id="KW-1185">Reference proteome</keyword>
<dbReference type="AlphaFoldDB" id="A0A2D2DKQ6"/>
<evidence type="ECO:0000313" key="1">
    <source>
        <dbReference type="EMBL" id="ATQ75567.1"/>
    </source>
</evidence>
<sequence>MWVMSLHEEFQREFMHLDEDIRDELLAAARAIEIAGPKHGRPLVDTLKQSKYDNMKEIRFTSQDGTQIWRAAFAFDPERRGVILAAANKQGKNEKLFYKKLIAVADARFGLHLKALDRKEKEK</sequence>
<dbReference type="Pfam" id="PF05973">
    <property type="entry name" value="Gp49"/>
    <property type="match status" value="1"/>
</dbReference>
<dbReference type="KEGG" id="mass:CR152_14330"/>
<gene>
    <name evidence="1" type="ORF">CR152_14330</name>
</gene>
<evidence type="ECO:0008006" key="3">
    <source>
        <dbReference type="Google" id="ProtNLM"/>
    </source>
</evidence>
<dbReference type="Proteomes" id="UP000229897">
    <property type="component" value="Chromosome"/>
</dbReference>
<organism evidence="1 2">
    <name type="scientific">Massilia violaceinigra</name>
    <dbReference type="NCBI Taxonomy" id="2045208"/>
    <lineage>
        <taxon>Bacteria</taxon>
        <taxon>Pseudomonadati</taxon>
        <taxon>Pseudomonadota</taxon>
        <taxon>Betaproteobacteria</taxon>
        <taxon>Burkholderiales</taxon>
        <taxon>Oxalobacteraceae</taxon>
        <taxon>Telluria group</taxon>
        <taxon>Massilia</taxon>
    </lineage>
</organism>
<name>A0A2D2DKQ6_9BURK</name>
<accession>A0A2D2DKQ6</accession>